<dbReference type="Gene3D" id="1.10.1220.10">
    <property type="entry name" value="Met repressor-like"/>
    <property type="match status" value="1"/>
</dbReference>
<dbReference type="Proteomes" id="UP000228687">
    <property type="component" value="Unassembled WGS sequence"/>
</dbReference>
<gene>
    <name evidence="1" type="ORF">COT23_02835</name>
</gene>
<name>A0A2H0YZJ8_9BACT</name>
<evidence type="ECO:0000313" key="1">
    <source>
        <dbReference type="EMBL" id="PIS43153.1"/>
    </source>
</evidence>
<proteinExistence type="predicted"/>
<dbReference type="AlphaFoldDB" id="A0A2H0YZJ8"/>
<dbReference type="EMBL" id="PEXT01000059">
    <property type="protein sequence ID" value="PIS43153.1"/>
    <property type="molecule type" value="Genomic_DNA"/>
</dbReference>
<evidence type="ECO:0008006" key="3">
    <source>
        <dbReference type="Google" id="ProtNLM"/>
    </source>
</evidence>
<sequence>MATNTKTLLTVKIDKKLKERAKRTAAEFGIPLGTMVNSFLLNTVENRRFVLTLRPTARLMKSIIEAERDYKNGKLKEFDSVENFIADLHS</sequence>
<reference evidence="2" key="1">
    <citation type="submission" date="2017-09" db="EMBL/GenBank/DDBJ databases">
        <title>Depth-based differentiation of microbial function through sediment-hosted aquifers and enrichment of novel symbionts in the deep terrestrial subsurface.</title>
        <authorList>
            <person name="Probst A.J."/>
            <person name="Ladd B."/>
            <person name="Jarett J.K."/>
            <person name="Geller-Mcgrath D.E."/>
            <person name="Sieber C.M.K."/>
            <person name="Emerson J.B."/>
            <person name="Anantharaman K."/>
            <person name="Thomas B.C."/>
            <person name="Malmstrom R."/>
            <person name="Stieglmeier M."/>
            <person name="Klingl A."/>
            <person name="Woyke T."/>
            <person name="Ryan C.M."/>
            <person name="Banfield J.F."/>
        </authorList>
    </citation>
    <scope>NUCLEOTIDE SEQUENCE [LARGE SCALE GENOMIC DNA]</scope>
</reference>
<organism evidence="1 2">
    <name type="scientific">Candidatus Kaiserbacteria bacterium CG08_land_8_20_14_0_20_50_21</name>
    <dbReference type="NCBI Taxonomy" id="1974604"/>
    <lineage>
        <taxon>Bacteria</taxon>
        <taxon>Candidatus Kaiseribacteriota</taxon>
    </lineage>
</organism>
<protein>
    <recommendedName>
        <fullName evidence="3">Type II toxin-antitoxin system antitoxin, RelB/DinJ family</fullName>
    </recommendedName>
</protein>
<dbReference type="InterPro" id="IPR013321">
    <property type="entry name" value="Arc_rbn_hlx_hlx"/>
</dbReference>
<comment type="caution">
    <text evidence="1">The sequence shown here is derived from an EMBL/GenBank/DDBJ whole genome shotgun (WGS) entry which is preliminary data.</text>
</comment>
<evidence type="ECO:0000313" key="2">
    <source>
        <dbReference type="Proteomes" id="UP000228687"/>
    </source>
</evidence>
<dbReference type="GO" id="GO:0006355">
    <property type="term" value="P:regulation of DNA-templated transcription"/>
    <property type="evidence" value="ECO:0007669"/>
    <property type="project" value="InterPro"/>
</dbReference>
<accession>A0A2H0YZJ8</accession>